<name>A0A430R8C7_THESC</name>
<evidence type="ECO:0000313" key="3">
    <source>
        <dbReference type="Proteomes" id="UP000286734"/>
    </source>
</evidence>
<dbReference type="RefSeq" id="WP_126200500.1">
    <property type="nucleotide sequence ID" value="NZ_PELP01000222.1"/>
</dbReference>
<dbReference type="EMBL" id="PELP01000222">
    <property type="protein sequence ID" value="RTH03692.1"/>
    <property type="molecule type" value="Genomic_DNA"/>
</dbReference>
<protein>
    <submittedName>
        <fullName evidence="2">Uncharacterized protein</fullName>
    </submittedName>
</protein>
<evidence type="ECO:0000256" key="1">
    <source>
        <dbReference type="SAM" id="SignalP"/>
    </source>
</evidence>
<keyword evidence="1" id="KW-0732">Signal</keyword>
<reference evidence="2 3" key="1">
    <citation type="journal article" date="2019" name="Extremophiles">
        <title>Biogeography of thermophiles and predominance of Thermus scotoductus in domestic water heaters.</title>
        <authorList>
            <person name="Wilpiszeski R.L."/>
            <person name="Zhang Z."/>
            <person name="House C.H."/>
        </authorList>
    </citation>
    <scope>NUCLEOTIDE SEQUENCE [LARGE SCALE GENOMIC DNA]</scope>
    <source>
        <strain evidence="2 3">34_S34</strain>
    </source>
</reference>
<dbReference type="AlphaFoldDB" id="A0A430R8C7"/>
<proteinExistence type="predicted"/>
<gene>
    <name evidence="2" type="ORF">CSW47_08345</name>
</gene>
<evidence type="ECO:0000313" key="2">
    <source>
        <dbReference type="EMBL" id="RTH03692.1"/>
    </source>
</evidence>
<organism evidence="2 3">
    <name type="scientific">Thermus scotoductus</name>
    <dbReference type="NCBI Taxonomy" id="37636"/>
    <lineage>
        <taxon>Bacteria</taxon>
        <taxon>Thermotogati</taxon>
        <taxon>Deinococcota</taxon>
        <taxon>Deinococci</taxon>
        <taxon>Thermales</taxon>
        <taxon>Thermaceae</taxon>
        <taxon>Thermus</taxon>
    </lineage>
</organism>
<comment type="caution">
    <text evidence="2">The sequence shown here is derived from an EMBL/GenBank/DDBJ whole genome shotgun (WGS) entry which is preliminary data.</text>
</comment>
<feature type="chain" id="PRO_5019166701" evidence="1">
    <location>
        <begin position="22"/>
        <end position="351"/>
    </location>
</feature>
<accession>A0A430R8C7</accession>
<feature type="signal peptide" evidence="1">
    <location>
        <begin position="1"/>
        <end position="21"/>
    </location>
</feature>
<sequence length="351" mass="38788">MKRWVVVLTIAILSLGTPSRAQTFWDTLGNLLNQGCNLTGQFNFGSNWEWLCTLKSVYSNFKWIADNFSQYMQDLTVQMFIGALEGTMQSLGWYIGPGVNQFAEDLANFAKDVRRAPQLLRQTIARAMLEDAKQKYLPLTGRYPAYSPPDLLERQKNTNPTVATGYLGQFMNQVKQIGKRAGAVEAVSNIAKEMEKKGESLTEVTKLTSQILTPKEAEQRTNGVVKAGVADTLVDRAKTAASAREVMEITVEAISYLLRLQAASNPLLLDFMQAQLQAQLYSNGSIIGLYDQMAQQAEDEVGQAEFELQAYAIAANEGAREAELELGNISNMFVDIASMADNLPDGGSLQW</sequence>
<dbReference type="Proteomes" id="UP000286734">
    <property type="component" value="Unassembled WGS sequence"/>
</dbReference>